<gene>
    <name evidence="1" type="ORF">FJQ98_16340</name>
</gene>
<sequence length="63" mass="7386">MNKPYTIIFNPKGIAVITIDNRIADDESRMIQRFKDVGYIVTNVTEETYKEITNNRNFCPFLN</sequence>
<evidence type="ECO:0000313" key="2">
    <source>
        <dbReference type="Proteomes" id="UP000596049"/>
    </source>
</evidence>
<proteinExistence type="predicted"/>
<keyword evidence="2" id="KW-1185">Reference proteome</keyword>
<name>A0ABX7AM85_9BACI</name>
<evidence type="ECO:0000313" key="1">
    <source>
        <dbReference type="EMBL" id="QQP10814.1"/>
    </source>
</evidence>
<dbReference type="Proteomes" id="UP000596049">
    <property type="component" value="Chromosome"/>
</dbReference>
<accession>A0ABX7AM85</accession>
<dbReference type="RefSeq" id="WP_201406483.1">
    <property type="nucleotide sequence ID" value="NZ_CP067341.1"/>
</dbReference>
<reference evidence="1 2" key="1">
    <citation type="submission" date="2020-01" db="EMBL/GenBank/DDBJ databases">
        <authorList>
            <person name="Liu G."/>
            <person name="Liu B."/>
        </authorList>
    </citation>
    <scope>NUCLEOTIDE SEQUENCE [LARGE SCALE GENOMIC DNA]</scope>
    <source>
        <strain evidence="1 2">FJAT-51161</strain>
    </source>
</reference>
<protein>
    <submittedName>
        <fullName evidence="1">Uncharacterized protein</fullName>
    </submittedName>
</protein>
<organism evidence="1 2">
    <name type="scientific">Lysinibacillus agricola</name>
    <dbReference type="NCBI Taxonomy" id="2590012"/>
    <lineage>
        <taxon>Bacteria</taxon>
        <taxon>Bacillati</taxon>
        <taxon>Bacillota</taxon>
        <taxon>Bacilli</taxon>
        <taxon>Bacillales</taxon>
        <taxon>Bacillaceae</taxon>
        <taxon>Lysinibacillus</taxon>
    </lineage>
</organism>
<dbReference type="EMBL" id="CP067341">
    <property type="protein sequence ID" value="QQP10814.1"/>
    <property type="molecule type" value="Genomic_DNA"/>
</dbReference>